<dbReference type="InterPro" id="IPR002477">
    <property type="entry name" value="Peptidoglycan-bd-like"/>
</dbReference>
<keyword evidence="3" id="KW-0645">Protease</keyword>
<protein>
    <submittedName>
        <fullName evidence="3">D-Ala-D-Ala carboxypeptidase family metallohydrolase</fullName>
    </submittedName>
</protein>
<dbReference type="SUPFAM" id="SSF55166">
    <property type="entry name" value="Hedgehog/DD-peptidase"/>
    <property type="match status" value="1"/>
</dbReference>
<dbReference type="GO" id="GO:0004180">
    <property type="term" value="F:carboxypeptidase activity"/>
    <property type="evidence" value="ECO:0007669"/>
    <property type="project" value="UniProtKB-KW"/>
</dbReference>
<dbReference type="SUPFAM" id="SSF47090">
    <property type="entry name" value="PGBD-like"/>
    <property type="match status" value="1"/>
</dbReference>
<feature type="domain" description="Peptidase M15A C-terminal" evidence="2">
    <location>
        <begin position="140"/>
        <end position="233"/>
    </location>
</feature>
<name>A0ABV1T819_9ACTN</name>
<organism evidence="3 4">
    <name type="scientific">Streptomyces sp. 900105755</name>
    <dbReference type="NCBI Taxonomy" id="3154389"/>
    <lineage>
        <taxon>Bacteria</taxon>
        <taxon>Bacillati</taxon>
        <taxon>Actinomycetota</taxon>
        <taxon>Actinomycetes</taxon>
        <taxon>Kitasatosporales</taxon>
        <taxon>Streptomycetaceae</taxon>
        <taxon>Streptomyces</taxon>
    </lineage>
</organism>
<keyword evidence="3" id="KW-0121">Carboxypeptidase</keyword>
<dbReference type="InterPro" id="IPR013230">
    <property type="entry name" value="Peptidase_M15A_C"/>
</dbReference>
<evidence type="ECO:0000259" key="1">
    <source>
        <dbReference type="Pfam" id="PF01471"/>
    </source>
</evidence>
<gene>
    <name evidence="3" type="ORF">ABT211_02615</name>
</gene>
<keyword evidence="4" id="KW-1185">Reference proteome</keyword>
<dbReference type="PROSITE" id="PS51318">
    <property type="entry name" value="TAT"/>
    <property type="match status" value="1"/>
</dbReference>
<dbReference type="InterPro" id="IPR036365">
    <property type="entry name" value="PGBD-like_sf"/>
</dbReference>
<dbReference type="Gene3D" id="3.30.1380.10">
    <property type="match status" value="1"/>
</dbReference>
<accession>A0ABV1T819</accession>
<dbReference type="InterPro" id="IPR009045">
    <property type="entry name" value="Zn_M74/Hedgehog-like"/>
</dbReference>
<dbReference type="InterPro" id="IPR006311">
    <property type="entry name" value="TAT_signal"/>
</dbReference>
<evidence type="ECO:0000313" key="3">
    <source>
        <dbReference type="EMBL" id="MER6266185.1"/>
    </source>
</evidence>
<dbReference type="Proteomes" id="UP001490365">
    <property type="component" value="Unassembled WGS sequence"/>
</dbReference>
<dbReference type="RefSeq" id="WP_351954880.1">
    <property type="nucleotide sequence ID" value="NZ_JBEOZM010000001.1"/>
</dbReference>
<comment type="caution">
    <text evidence="3">The sequence shown here is derived from an EMBL/GenBank/DDBJ whole genome shotgun (WGS) entry which is preliminary data.</text>
</comment>
<dbReference type="InterPro" id="IPR036366">
    <property type="entry name" value="PGBDSf"/>
</dbReference>
<reference evidence="3 4" key="1">
    <citation type="submission" date="2024-06" db="EMBL/GenBank/DDBJ databases">
        <title>The Natural Products Discovery Center: Release of the First 8490 Sequenced Strains for Exploring Actinobacteria Biosynthetic Diversity.</title>
        <authorList>
            <person name="Kalkreuter E."/>
            <person name="Kautsar S.A."/>
            <person name="Yang D."/>
            <person name="Bader C.D."/>
            <person name="Teijaro C.N."/>
            <person name="Fluegel L."/>
            <person name="Davis C.M."/>
            <person name="Simpson J.R."/>
            <person name="Lauterbach L."/>
            <person name="Steele A.D."/>
            <person name="Gui C."/>
            <person name="Meng S."/>
            <person name="Li G."/>
            <person name="Viehrig K."/>
            <person name="Ye F."/>
            <person name="Su P."/>
            <person name="Kiefer A.F."/>
            <person name="Nichols A."/>
            <person name="Cepeda A.J."/>
            <person name="Yan W."/>
            <person name="Fan B."/>
            <person name="Jiang Y."/>
            <person name="Adhikari A."/>
            <person name="Zheng C.-J."/>
            <person name="Schuster L."/>
            <person name="Cowan T.M."/>
            <person name="Smanski M.J."/>
            <person name="Chevrette M.G."/>
            <person name="De Carvalho L.P.S."/>
            <person name="Shen B."/>
        </authorList>
    </citation>
    <scope>NUCLEOTIDE SEQUENCE [LARGE SCALE GENOMIC DNA]</scope>
    <source>
        <strain evidence="3 4">NPDC001694</strain>
    </source>
</reference>
<evidence type="ECO:0000313" key="4">
    <source>
        <dbReference type="Proteomes" id="UP001490365"/>
    </source>
</evidence>
<evidence type="ECO:0000259" key="2">
    <source>
        <dbReference type="Pfam" id="PF08291"/>
    </source>
</evidence>
<dbReference type="EMBL" id="JBEOZM010000001">
    <property type="protein sequence ID" value="MER6266185.1"/>
    <property type="molecule type" value="Genomic_DNA"/>
</dbReference>
<feature type="domain" description="Peptidoglycan binding-like" evidence="1">
    <location>
        <begin position="49"/>
        <end position="110"/>
    </location>
</feature>
<proteinExistence type="predicted"/>
<dbReference type="Pfam" id="PF08291">
    <property type="entry name" value="Peptidase_M15_3"/>
    <property type="match status" value="1"/>
</dbReference>
<keyword evidence="3" id="KW-0378">Hydrolase</keyword>
<dbReference type="Pfam" id="PF01471">
    <property type="entry name" value="PG_binding_1"/>
    <property type="match status" value="1"/>
</dbReference>
<dbReference type="Gene3D" id="1.10.101.10">
    <property type="entry name" value="PGBD-like superfamily/PGBD"/>
    <property type="match status" value="1"/>
</dbReference>
<sequence>MTFSSRPLDRRTMLRGTLAAGAGIAFGQLLFSGTAQAYSWSRTLTQGATGADVTELQIRVAGWAADSASHSRVSIDGDFGPGTAAAVRRFQAAYGLSADAEVGPNTQAKLNSLEQSDGSTLHFNWSEFVNQSDGTFNGGKLSASQVKENVRRCMYKLEALRKKLGDKPITVNSGFRSIAHNAEIGGASDSMHLYGTAADLDVPGVATKTVYQKAETCGFSGLETYTVDHQHVDSRADLGRDWWWEDGTV</sequence>